<keyword evidence="3" id="KW-1185">Reference proteome</keyword>
<feature type="transmembrane region" description="Helical" evidence="1">
    <location>
        <begin position="50"/>
        <end position="71"/>
    </location>
</feature>
<comment type="caution">
    <text evidence="2">The sequence shown here is derived from an EMBL/GenBank/DDBJ whole genome shotgun (WGS) entry which is preliminary data.</text>
</comment>
<keyword evidence="1" id="KW-0812">Transmembrane</keyword>
<accession>A0A5N6L678</accession>
<keyword evidence="1" id="KW-1133">Transmembrane helix</keyword>
<keyword evidence="1" id="KW-0472">Membrane</keyword>
<protein>
    <submittedName>
        <fullName evidence="2">Uncharacterized protein</fullName>
    </submittedName>
</protein>
<evidence type="ECO:0000313" key="2">
    <source>
        <dbReference type="EMBL" id="KAC0684882.1"/>
    </source>
</evidence>
<sequence length="127" mass="14252">MEDRLLMEGFNLALNYTSTLQPLSNRKQRFPYHIRASLSDRRCMSSCSSMSVWVAFDGAALGVVGLCVSLLALEKIKGKSEYYGGGILVYCVVVVLPWVCSSKAKKLLWRSQLSRLQTAELMGKIRR</sequence>
<dbReference type="AlphaFoldDB" id="A0A5N6L678"/>
<dbReference type="Proteomes" id="UP000327013">
    <property type="component" value="Unassembled WGS sequence"/>
</dbReference>
<reference evidence="2 3" key="1">
    <citation type="submission" date="2019-06" db="EMBL/GenBank/DDBJ databases">
        <title>A chromosomal-level reference genome of Carpinus fangiana (Coryloideae, Betulaceae).</title>
        <authorList>
            <person name="Yang X."/>
            <person name="Wang Z."/>
            <person name="Zhang L."/>
            <person name="Hao G."/>
            <person name="Liu J."/>
            <person name="Yang Y."/>
        </authorList>
    </citation>
    <scope>NUCLEOTIDE SEQUENCE [LARGE SCALE GENOMIC DNA]</scope>
    <source>
        <strain evidence="2">Cfa_2016G</strain>
        <tissue evidence="2">Leaf</tissue>
    </source>
</reference>
<feature type="transmembrane region" description="Helical" evidence="1">
    <location>
        <begin position="83"/>
        <end position="100"/>
    </location>
</feature>
<dbReference type="EMBL" id="VIBQ01000409">
    <property type="protein sequence ID" value="KAC0684882.1"/>
    <property type="molecule type" value="Genomic_DNA"/>
</dbReference>
<gene>
    <name evidence="2" type="ORF">FH972_027113</name>
</gene>
<proteinExistence type="predicted"/>
<evidence type="ECO:0000256" key="1">
    <source>
        <dbReference type="SAM" id="Phobius"/>
    </source>
</evidence>
<organism evidence="2 3">
    <name type="scientific">Carpinus fangiana</name>
    <dbReference type="NCBI Taxonomy" id="176857"/>
    <lineage>
        <taxon>Eukaryota</taxon>
        <taxon>Viridiplantae</taxon>
        <taxon>Streptophyta</taxon>
        <taxon>Embryophyta</taxon>
        <taxon>Tracheophyta</taxon>
        <taxon>Spermatophyta</taxon>
        <taxon>Magnoliopsida</taxon>
        <taxon>eudicotyledons</taxon>
        <taxon>Gunneridae</taxon>
        <taxon>Pentapetalae</taxon>
        <taxon>rosids</taxon>
        <taxon>fabids</taxon>
        <taxon>Fagales</taxon>
        <taxon>Betulaceae</taxon>
        <taxon>Carpinus</taxon>
    </lineage>
</organism>
<name>A0A5N6L678_9ROSI</name>
<evidence type="ECO:0000313" key="3">
    <source>
        <dbReference type="Proteomes" id="UP000327013"/>
    </source>
</evidence>